<dbReference type="Proteomes" id="UP000001058">
    <property type="component" value="Unassembled WGS sequence"/>
</dbReference>
<dbReference type="PANTHER" id="PTHR47938:SF35">
    <property type="entry name" value="PENTATRICOPEPTIDE REPEAT-CONTAINING PROTEIN 4, MITOCHONDRIAL-RELATED"/>
    <property type="match status" value="1"/>
</dbReference>
<dbReference type="GeneID" id="9625211"/>
<dbReference type="EMBL" id="GL378331">
    <property type="protein sequence ID" value="EFJ50481.1"/>
    <property type="molecule type" value="Genomic_DNA"/>
</dbReference>
<accession>D8TQ65</accession>
<dbReference type="RefSeq" id="XP_002948606.1">
    <property type="nucleotide sequence ID" value="XM_002948560.1"/>
</dbReference>
<reference evidence="4 5" key="1">
    <citation type="journal article" date="2010" name="Science">
        <title>Genomic analysis of organismal complexity in the multicellular green alga Volvox carteri.</title>
        <authorList>
            <person name="Prochnik S.E."/>
            <person name="Umen J."/>
            <person name="Nedelcu A.M."/>
            <person name="Hallmann A."/>
            <person name="Miller S.M."/>
            <person name="Nishii I."/>
            <person name="Ferris P."/>
            <person name="Kuo A."/>
            <person name="Mitros T."/>
            <person name="Fritz-Laylin L.K."/>
            <person name="Hellsten U."/>
            <person name="Chapman J."/>
            <person name="Simakov O."/>
            <person name="Rensing S.A."/>
            <person name="Terry A."/>
            <person name="Pangilinan J."/>
            <person name="Kapitonov V."/>
            <person name="Jurka J."/>
            <person name="Salamov A."/>
            <person name="Shapiro H."/>
            <person name="Schmutz J."/>
            <person name="Grimwood J."/>
            <person name="Lindquist E."/>
            <person name="Lucas S."/>
            <person name="Grigoriev I.V."/>
            <person name="Schmitt R."/>
            <person name="Kirk D."/>
            <person name="Rokhsar D.S."/>
        </authorList>
    </citation>
    <scope>NUCLEOTIDE SEQUENCE [LARGE SCALE GENOMIC DNA]</scope>
    <source>
        <strain evidence="5">f. Nagariensis / Eve</strain>
    </source>
</reference>
<evidence type="ECO:0000256" key="1">
    <source>
        <dbReference type="ARBA" id="ARBA00022737"/>
    </source>
</evidence>
<dbReference type="InParanoid" id="D8TQ65"/>
<keyword evidence="5" id="KW-1185">Reference proteome</keyword>
<gene>
    <name evidence="4" type="ORF">VOLCADRAFT_88869</name>
</gene>
<keyword evidence="1" id="KW-0677">Repeat</keyword>
<feature type="region of interest" description="Disordered" evidence="3">
    <location>
        <begin position="627"/>
        <end position="648"/>
    </location>
</feature>
<sequence>MAAIYFRAEDLARRTVEYHRVREAEHRSRDRYGRRFRAFPWSEAVAAVLSDEALEDEASVVALIKELGRQGCSEVALAALDLAVTRGSPAPSKAMFDAVLLVCATEHQDQRCLEQYGRMRCLGLHPDLGTANLVLTGLCSRGRLAAAVEMLGEMRAQLGIRPNSYSVLMVLQACNHKRRGAYREAIAAVQELEAGGRTANEEVIEALLQVCEAAMQRSPSFEAALEVFSALSEVHLSDCTRMYNGLLAAAGRAGRWREAQALYARMQEDDVPPSLETHTALIQACVVGRALDHALHIFEHLVSGRSAHEAVPASIATYNHLIHACHQPFSIPASVSCVFRKAREERKVVLPRNLRPAPYDAMRVMYLDHLDMLQQEEMLALEKLGSLGSWASRSLTRGSATPTASGSLTSAFPSAATSMLTPASTMMTAAVTGMATASSTTSATTATAAMRSALRGPGSPSRPLGTAGSSATTSSRSMMPGGAAGYDNRQGYAAAAWQRSVGGGGRALSPSSNFQPQQQQQPPQQQQWPPPANPGGSPNFAAFGQGPWLSPGSGPGHGVSAAAAAAERSAVSSRCGHSRSSLRSMTMGHGNGGAATVPGGGGGSFRVAASAANGTALPPLSGEMLTPGTSSLPPGMATSPRSQGAGSGSGAAAVQAAAAAVPPPAPGLQRSRAAWSYVPHPGGGGAADGGMGPLTAAASSEFNVPSPLPSLSAVPVPVSVSAGGASRRFPVAVWGGGGK</sequence>
<dbReference type="eggNOG" id="KOG4197">
    <property type="taxonomic scope" value="Eukaryota"/>
</dbReference>
<evidence type="ECO:0008006" key="6">
    <source>
        <dbReference type="Google" id="ProtNLM"/>
    </source>
</evidence>
<evidence type="ECO:0000256" key="3">
    <source>
        <dbReference type="SAM" id="MobiDB-lite"/>
    </source>
</evidence>
<dbReference type="STRING" id="3068.D8TQ65"/>
<proteinExistence type="predicted"/>
<protein>
    <recommendedName>
        <fullName evidence="6">Pentacotripeptide-repeat region of PRORP domain-containing protein</fullName>
    </recommendedName>
</protein>
<evidence type="ECO:0000256" key="2">
    <source>
        <dbReference type="PROSITE-ProRule" id="PRU00708"/>
    </source>
</evidence>
<organism evidence="5">
    <name type="scientific">Volvox carteri f. nagariensis</name>
    <dbReference type="NCBI Taxonomy" id="3068"/>
    <lineage>
        <taxon>Eukaryota</taxon>
        <taxon>Viridiplantae</taxon>
        <taxon>Chlorophyta</taxon>
        <taxon>core chlorophytes</taxon>
        <taxon>Chlorophyceae</taxon>
        <taxon>CS clade</taxon>
        <taxon>Chlamydomonadales</taxon>
        <taxon>Volvocaceae</taxon>
        <taxon>Volvox</taxon>
    </lineage>
</organism>
<evidence type="ECO:0000313" key="5">
    <source>
        <dbReference type="Proteomes" id="UP000001058"/>
    </source>
</evidence>
<feature type="compositionally biased region" description="Low complexity" evidence="3">
    <location>
        <begin position="465"/>
        <end position="475"/>
    </location>
</feature>
<feature type="compositionally biased region" description="Low complexity" evidence="3">
    <location>
        <begin position="515"/>
        <end position="527"/>
    </location>
</feature>
<feature type="repeat" description="PPR" evidence="2">
    <location>
        <begin position="239"/>
        <end position="273"/>
    </location>
</feature>
<dbReference type="InterPro" id="IPR011990">
    <property type="entry name" value="TPR-like_helical_dom_sf"/>
</dbReference>
<feature type="region of interest" description="Disordered" evidence="3">
    <location>
        <begin position="501"/>
        <end position="598"/>
    </location>
</feature>
<feature type="region of interest" description="Disordered" evidence="3">
    <location>
        <begin position="442"/>
        <end position="484"/>
    </location>
</feature>
<evidence type="ECO:0000313" key="4">
    <source>
        <dbReference type="EMBL" id="EFJ50481.1"/>
    </source>
</evidence>
<feature type="compositionally biased region" description="Gly residues" evidence="3">
    <location>
        <begin position="589"/>
        <end position="598"/>
    </location>
</feature>
<dbReference type="AlphaFoldDB" id="D8TQ65"/>
<dbReference type="Pfam" id="PF13812">
    <property type="entry name" value="PPR_3"/>
    <property type="match status" value="1"/>
</dbReference>
<dbReference type="Pfam" id="PF01535">
    <property type="entry name" value="PPR"/>
    <property type="match status" value="1"/>
</dbReference>
<dbReference type="GO" id="GO:0003729">
    <property type="term" value="F:mRNA binding"/>
    <property type="evidence" value="ECO:0007669"/>
    <property type="project" value="TreeGrafter"/>
</dbReference>
<name>D8TQ65_VOLCA</name>
<dbReference type="OrthoDB" id="185373at2759"/>
<dbReference type="Gene3D" id="1.25.40.10">
    <property type="entry name" value="Tetratricopeptide repeat domain"/>
    <property type="match status" value="2"/>
</dbReference>
<dbReference type="PANTHER" id="PTHR47938">
    <property type="entry name" value="RESPIRATORY COMPLEX I CHAPERONE (CIA84), PUTATIVE (AFU_ORTHOLOGUE AFUA_2G06020)-RELATED"/>
    <property type="match status" value="1"/>
</dbReference>
<feature type="compositionally biased region" description="Low complexity" evidence="3">
    <location>
        <begin position="558"/>
        <end position="574"/>
    </location>
</feature>
<dbReference type="NCBIfam" id="TIGR00756">
    <property type="entry name" value="PPR"/>
    <property type="match status" value="2"/>
</dbReference>
<dbReference type="InterPro" id="IPR002885">
    <property type="entry name" value="PPR_rpt"/>
</dbReference>
<dbReference type="PROSITE" id="PS51375">
    <property type="entry name" value="PPR"/>
    <property type="match status" value="1"/>
</dbReference>
<dbReference type="KEGG" id="vcn:VOLCADRAFT_88869"/>